<dbReference type="AlphaFoldDB" id="A0A0D9X3Z5"/>
<accession>A0A0D9X3Z5</accession>
<reference evidence="2 3" key="1">
    <citation type="submission" date="2012-08" db="EMBL/GenBank/DDBJ databases">
        <title>Oryza genome evolution.</title>
        <authorList>
            <person name="Wing R.A."/>
        </authorList>
    </citation>
    <scope>NUCLEOTIDE SEQUENCE</scope>
</reference>
<evidence type="ECO:0000256" key="1">
    <source>
        <dbReference type="SAM" id="MobiDB-lite"/>
    </source>
</evidence>
<dbReference type="Proteomes" id="UP000032180">
    <property type="component" value="Chromosome 8"/>
</dbReference>
<sequence>MAAGSGAEEVEAGTLALNFIHTMTSLFHSGSGGETHRAQHDVGGSAQARAVVLYQQAEQQVDIAGASHSKQRSNKRRRGRRGRRRGAAPTRTPLSQRRRQVVARGGVAEVTIPRGVEVTHPTTSMDLCTLPRAPIFSNISEYGGGLPLDLIVFSLAVVLRC</sequence>
<reference evidence="3" key="2">
    <citation type="submission" date="2013-12" db="EMBL/GenBank/DDBJ databases">
        <authorList>
            <person name="Yu Y."/>
            <person name="Lee S."/>
            <person name="de Baynast K."/>
            <person name="Wissotski M."/>
            <person name="Liu L."/>
            <person name="Talag J."/>
            <person name="Goicoechea J."/>
            <person name="Angelova A."/>
            <person name="Jetty R."/>
            <person name="Kudrna D."/>
            <person name="Golser W."/>
            <person name="Rivera L."/>
            <person name="Zhang J."/>
            <person name="Wing R."/>
        </authorList>
    </citation>
    <scope>NUCLEOTIDE SEQUENCE</scope>
</reference>
<evidence type="ECO:0000313" key="3">
    <source>
        <dbReference type="Proteomes" id="UP000032180"/>
    </source>
</evidence>
<proteinExistence type="predicted"/>
<reference evidence="2" key="3">
    <citation type="submission" date="2015-04" db="UniProtKB">
        <authorList>
            <consortium name="EnsemblPlants"/>
        </authorList>
    </citation>
    <scope>IDENTIFICATION</scope>
</reference>
<dbReference type="EnsemblPlants" id="LPERR08G01790.1">
    <property type="protein sequence ID" value="LPERR08G01790.1"/>
    <property type="gene ID" value="LPERR08G01790"/>
</dbReference>
<dbReference type="Gramene" id="LPERR08G01790.1">
    <property type="protein sequence ID" value="LPERR08G01790.1"/>
    <property type="gene ID" value="LPERR08G01790"/>
</dbReference>
<protein>
    <submittedName>
        <fullName evidence="2">Uncharacterized protein</fullName>
    </submittedName>
</protein>
<keyword evidence="3" id="KW-1185">Reference proteome</keyword>
<dbReference type="HOGENOM" id="CLU_1646156_0_0_1"/>
<feature type="region of interest" description="Disordered" evidence="1">
    <location>
        <begin position="62"/>
        <end position="98"/>
    </location>
</feature>
<evidence type="ECO:0000313" key="2">
    <source>
        <dbReference type="EnsemblPlants" id="LPERR08G01790.1"/>
    </source>
</evidence>
<feature type="compositionally biased region" description="Basic residues" evidence="1">
    <location>
        <begin position="69"/>
        <end position="86"/>
    </location>
</feature>
<name>A0A0D9X3Z5_9ORYZ</name>
<organism evidence="2 3">
    <name type="scientific">Leersia perrieri</name>
    <dbReference type="NCBI Taxonomy" id="77586"/>
    <lineage>
        <taxon>Eukaryota</taxon>
        <taxon>Viridiplantae</taxon>
        <taxon>Streptophyta</taxon>
        <taxon>Embryophyta</taxon>
        <taxon>Tracheophyta</taxon>
        <taxon>Spermatophyta</taxon>
        <taxon>Magnoliopsida</taxon>
        <taxon>Liliopsida</taxon>
        <taxon>Poales</taxon>
        <taxon>Poaceae</taxon>
        <taxon>BOP clade</taxon>
        <taxon>Oryzoideae</taxon>
        <taxon>Oryzeae</taxon>
        <taxon>Oryzinae</taxon>
        <taxon>Leersia</taxon>
    </lineage>
</organism>